<keyword evidence="1" id="KW-0328">Glycosyltransferase</keyword>
<sequence>MTSQQAQHLRLIFWASISAHATVASFIYVSTFLPTFDSSASAVLPSDTPRLLSALLRWDVFHFVAAALDRRYEHQWAFLPGLPAVMRIAPRTSALQGPLAAGALGALACSTLAPRALYALSLHHLKSPRLALLASLLWLVPASPATLLFAPYAEAYFALFSFQGMLECTKKRYVRAAAMFALATAFRANGVLLAGYILYDLVAQPVLLSRCVPPLASMLKAAVLSAVVLTPFIWHQYTAYRLFCASDAGPGLPPWCADAIPSVYTYVQSKYWNNGFLRYWTPAQLPNILLAAPLLTLLLTFSLSHLMHFLPDLLRTPQAAPRAPTPFLSASLAPYAIHTLILSLVLLLASHTQIALRLASALPTTSWAAARLLVERPRVGRAWITWGVGWGAVSVVLWTTFLPPA</sequence>
<organism evidence="1 2">
    <name type="scientific">Vararia minispora EC-137</name>
    <dbReference type="NCBI Taxonomy" id="1314806"/>
    <lineage>
        <taxon>Eukaryota</taxon>
        <taxon>Fungi</taxon>
        <taxon>Dikarya</taxon>
        <taxon>Basidiomycota</taxon>
        <taxon>Agaricomycotina</taxon>
        <taxon>Agaricomycetes</taxon>
        <taxon>Russulales</taxon>
        <taxon>Lachnocladiaceae</taxon>
        <taxon>Vararia</taxon>
    </lineage>
</organism>
<reference evidence="1" key="2">
    <citation type="journal article" date="2022" name="New Phytol.">
        <title>Evolutionary transition to the ectomycorrhizal habit in the genomes of a hyperdiverse lineage of mushroom-forming fungi.</title>
        <authorList>
            <person name="Looney B."/>
            <person name="Miyauchi S."/>
            <person name="Morin E."/>
            <person name="Drula E."/>
            <person name="Courty P.E."/>
            <person name="Kohler A."/>
            <person name="Kuo A."/>
            <person name="LaButti K."/>
            <person name="Pangilinan J."/>
            <person name="Lipzen A."/>
            <person name="Riley R."/>
            <person name="Andreopoulos W."/>
            <person name="He G."/>
            <person name="Johnson J."/>
            <person name="Nolan M."/>
            <person name="Tritt A."/>
            <person name="Barry K.W."/>
            <person name="Grigoriev I.V."/>
            <person name="Nagy L.G."/>
            <person name="Hibbett D."/>
            <person name="Henrissat B."/>
            <person name="Matheny P.B."/>
            <person name="Labbe J."/>
            <person name="Martin F.M."/>
        </authorList>
    </citation>
    <scope>NUCLEOTIDE SEQUENCE</scope>
    <source>
        <strain evidence="1">EC-137</strain>
    </source>
</reference>
<protein>
    <submittedName>
        <fullName evidence="1">GPI mannosyltransferase 2</fullName>
    </submittedName>
</protein>
<evidence type="ECO:0000313" key="2">
    <source>
        <dbReference type="Proteomes" id="UP000814128"/>
    </source>
</evidence>
<dbReference type="Proteomes" id="UP000814128">
    <property type="component" value="Unassembled WGS sequence"/>
</dbReference>
<reference evidence="1" key="1">
    <citation type="submission" date="2021-02" db="EMBL/GenBank/DDBJ databases">
        <authorList>
            <consortium name="DOE Joint Genome Institute"/>
            <person name="Ahrendt S."/>
            <person name="Looney B.P."/>
            <person name="Miyauchi S."/>
            <person name="Morin E."/>
            <person name="Drula E."/>
            <person name="Courty P.E."/>
            <person name="Chicoki N."/>
            <person name="Fauchery L."/>
            <person name="Kohler A."/>
            <person name="Kuo A."/>
            <person name="Labutti K."/>
            <person name="Pangilinan J."/>
            <person name="Lipzen A."/>
            <person name="Riley R."/>
            <person name="Andreopoulos W."/>
            <person name="He G."/>
            <person name="Johnson J."/>
            <person name="Barry K.W."/>
            <person name="Grigoriev I.V."/>
            <person name="Nagy L."/>
            <person name="Hibbett D."/>
            <person name="Henrissat B."/>
            <person name="Matheny P.B."/>
            <person name="Labbe J."/>
            <person name="Martin F."/>
        </authorList>
    </citation>
    <scope>NUCLEOTIDE SEQUENCE</scope>
    <source>
        <strain evidence="1">EC-137</strain>
    </source>
</reference>
<accession>A0ACB8QZB3</accession>
<gene>
    <name evidence="1" type="ORF">K488DRAFT_81614</name>
</gene>
<proteinExistence type="predicted"/>
<keyword evidence="2" id="KW-1185">Reference proteome</keyword>
<dbReference type="EMBL" id="MU273467">
    <property type="protein sequence ID" value="KAI0036870.1"/>
    <property type="molecule type" value="Genomic_DNA"/>
</dbReference>
<keyword evidence="1" id="KW-0808">Transferase</keyword>
<comment type="caution">
    <text evidence="1">The sequence shown here is derived from an EMBL/GenBank/DDBJ whole genome shotgun (WGS) entry which is preliminary data.</text>
</comment>
<evidence type="ECO:0000313" key="1">
    <source>
        <dbReference type="EMBL" id="KAI0036870.1"/>
    </source>
</evidence>
<name>A0ACB8QZB3_9AGAM</name>